<name>A0A0D6JBJ5_9HYPH</name>
<gene>
    <name evidence="1" type="ORF">YBN1229_v1_0710</name>
</gene>
<accession>A0A0D6JBJ5</accession>
<dbReference type="KEGG" id="fil:BN1229_v1_0707"/>
<protein>
    <submittedName>
        <fullName evidence="1">Uncharacterized protein</fullName>
    </submittedName>
</protein>
<keyword evidence="2" id="KW-1185">Reference proteome</keyword>
<dbReference type="EMBL" id="LN829119">
    <property type="protein sequence ID" value="CPR16224.1"/>
    <property type="molecule type" value="Genomic_DNA"/>
</dbReference>
<evidence type="ECO:0000313" key="2">
    <source>
        <dbReference type="Proteomes" id="UP000033187"/>
    </source>
</evidence>
<reference evidence="2" key="1">
    <citation type="submission" date="2015-02" db="EMBL/GenBank/DDBJ databases">
        <authorList>
            <person name="Chooi Y.-H."/>
        </authorList>
    </citation>
    <scope>NUCLEOTIDE SEQUENCE [LARGE SCALE GENOMIC DNA]</scope>
    <source>
        <strain evidence="2">strain Y</strain>
    </source>
</reference>
<evidence type="ECO:0000313" key="1">
    <source>
        <dbReference type="EMBL" id="CPR16224.1"/>
    </source>
</evidence>
<dbReference type="KEGG" id="fiy:BN1229_v1_0710"/>
<organism evidence="1 2">
    <name type="scientific">Candidatus Filomicrobium marinum</name>
    <dbReference type="NCBI Taxonomy" id="1608628"/>
    <lineage>
        <taxon>Bacteria</taxon>
        <taxon>Pseudomonadati</taxon>
        <taxon>Pseudomonadota</taxon>
        <taxon>Alphaproteobacteria</taxon>
        <taxon>Hyphomicrobiales</taxon>
        <taxon>Hyphomicrobiaceae</taxon>
        <taxon>Filomicrobium</taxon>
    </lineage>
</organism>
<proteinExistence type="predicted"/>
<sequence length="171" mass="19559">MDREAAAIGLDLHQLADRHLNDKPLVPDKRLLPNGFAAFLGYLAKKKLLVPRGTEAQVKELLARFSHYLIREAGLTAGTSVMHVRIAKRFLKYRFTDHELRTTDITARDVQEFLAQPNHHYIYISLGMKALLRFMYLKKLITAPLAEGLPNVKAKNKQRLPRSMKADIFLL</sequence>
<dbReference type="Proteomes" id="UP000033187">
    <property type="component" value="Chromosome 1"/>
</dbReference>
<dbReference type="RefSeq" id="WP_046476631.1">
    <property type="nucleotide sequence ID" value="NZ_LN829118.1"/>
</dbReference>
<dbReference type="AlphaFoldDB" id="A0A0D6JBJ5"/>